<evidence type="ECO:0000313" key="3">
    <source>
        <dbReference type="EMBL" id="KRT67314.1"/>
    </source>
</evidence>
<protein>
    <submittedName>
        <fullName evidence="3">Uncharacterized protein</fullName>
    </submittedName>
</protein>
<name>A0A0T5ZX03_UNCKA</name>
<dbReference type="Pfam" id="PF13414">
    <property type="entry name" value="TPR_11"/>
    <property type="match status" value="1"/>
</dbReference>
<dbReference type="InterPro" id="IPR051533">
    <property type="entry name" value="WaaL-like"/>
</dbReference>
<dbReference type="Gene3D" id="1.25.40.10">
    <property type="entry name" value="Tetratricopeptide repeat domain"/>
    <property type="match status" value="1"/>
</dbReference>
<organism evidence="3 4">
    <name type="scientific">candidate division WWE3 bacterium CSP1-7</name>
    <dbReference type="NCBI Taxonomy" id="1576480"/>
    <lineage>
        <taxon>Bacteria</taxon>
        <taxon>Katanobacteria</taxon>
    </lineage>
</organism>
<feature type="transmembrane region" description="Helical" evidence="2">
    <location>
        <begin position="101"/>
        <end position="121"/>
    </location>
</feature>
<feature type="transmembrane region" description="Helical" evidence="2">
    <location>
        <begin position="224"/>
        <end position="243"/>
    </location>
</feature>
<dbReference type="GO" id="GO:0016020">
    <property type="term" value="C:membrane"/>
    <property type="evidence" value="ECO:0007669"/>
    <property type="project" value="UniProtKB-SubCell"/>
</dbReference>
<feature type="transmembrane region" description="Helical" evidence="2">
    <location>
        <begin position="133"/>
        <end position="153"/>
    </location>
</feature>
<feature type="transmembrane region" description="Helical" evidence="2">
    <location>
        <begin position="199"/>
        <end position="218"/>
    </location>
</feature>
<accession>A0A0T5ZX03</accession>
<dbReference type="SUPFAM" id="SSF48452">
    <property type="entry name" value="TPR-like"/>
    <property type="match status" value="1"/>
</dbReference>
<dbReference type="PROSITE" id="PS50005">
    <property type="entry name" value="TPR"/>
    <property type="match status" value="1"/>
</dbReference>
<keyword evidence="1" id="KW-0802">TPR repeat</keyword>
<dbReference type="SMART" id="SM00028">
    <property type="entry name" value="TPR"/>
    <property type="match status" value="2"/>
</dbReference>
<dbReference type="STRING" id="1576480.XU08_C0004G0025"/>
<dbReference type="AlphaFoldDB" id="A0A0T5ZX03"/>
<feature type="transmembrane region" description="Helical" evidence="2">
    <location>
        <begin position="12"/>
        <end position="29"/>
    </location>
</feature>
<reference evidence="3 4" key="1">
    <citation type="submission" date="2015-05" db="EMBL/GenBank/DDBJ databases">
        <title>Critical biogeochemical functions in the subsurface are associated with bacteria from new phyla and little studied lineages.</title>
        <authorList>
            <person name="Hug L.A."/>
            <person name="Thomas B.C."/>
            <person name="Sharon I."/>
            <person name="Brown C.T."/>
            <person name="Sharma R."/>
            <person name="Hettich R.L."/>
            <person name="Wilkins M.J."/>
            <person name="Williams K.H."/>
            <person name="Singh A."/>
            <person name="Banfield J.F."/>
        </authorList>
    </citation>
    <scope>NUCLEOTIDE SEQUENCE [LARGE SCALE GENOMIC DNA]</scope>
    <source>
        <strain evidence="3">CSP1-7</strain>
    </source>
</reference>
<dbReference type="EMBL" id="LDXK01000004">
    <property type="protein sequence ID" value="KRT67314.1"/>
    <property type="molecule type" value="Genomic_DNA"/>
</dbReference>
<feature type="transmembrane region" description="Helical" evidence="2">
    <location>
        <begin position="250"/>
        <end position="270"/>
    </location>
</feature>
<keyword evidence="2" id="KW-0472">Membrane</keyword>
<dbReference type="PATRIC" id="fig|1576480.3.peg.532"/>
<dbReference type="PANTHER" id="PTHR37422">
    <property type="entry name" value="TEICHURONIC ACID BIOSYNTHESIS PROTEIN TUAE"/>
    <property type="match status" value="1"/>
</dbReference>
<feature type="transmembrane region" description="Helical" evidence="2">
    <location>
        <begin position="376"/>
        <end position="406"/>
    </location>
</feature>
<evidence type="ECO:0000313" key="4">
    <source>
        <dbReference type="Proteomes" id="UP000051297"/>
    </source>
</evidence>
<dbReference type="PANTHER" id="PTHR37422:SF13">
    <property type="entry name" value="LIPOPOLYSACCHARIDE BIOSYNTHESIS PROTEIN PA4999-RELATED"/>
    <property type="match status" value="1"/>
</dbReference>
<gene>
    <name evidence="3" type="ORF">XU08_C0004G0025</name>
</gene>
<evidence type="ECO:0000256" key="2">
    <source>
        <dbReference type="SAM" id="Phobius"/>
    </source>
</evidence>
<proteinExistence type="predicted"/>
<feature type="repeat" description="TPR" evidence="1">
    <location>
        <begin position="607"/>
        <end position="640"/>
    </location>
</feature>
<feature type="transmembrane region" description="Helical" evidence="2">
    <location>
        <begin position="72"/>
        <end position="89"/>
    </location>
</feature>
<comment type="caution">
    <text evidence="3">The sequence shown here is derived from an EMBL/GenBank/DDBJ whole genome shotgun (WGS) entry which is preliminary data.</text>
</comment>
<dbReference type="Proteomes" id="UP000051297">
    <property type="component" value="Unassembled WGS sequence"/>
</dbReference>
<keyword evidence="2" id="KW-1133">Transmembrane helix</keyword>
<dbReference type="InterPro" id="IPR011990">
    <property type="entry name" value="TPR-like_helical_dom_sf"/>
</dbReference>
<evidence type="ECO:0000256" key="1">
    <source>
        <dbReference type="PROSITE-ProRule" id="PRU00339"/>
    </source>
</evidence>
<dbReference type="InterPro" id="IPR019734">
    <property type="entry name" value="TPR_rpt"/>
</dbReference>
<feature type="transmembrane region" description="Helical" evidence="2">
    <location>
        <begin position="341"/>
        <end position="364"/>
    </location>
</feature>
<feature type="transmembrane region" description="Helical" evidence="2">
    <location>
        <begin position="173"/>
        <end position="192"/>
    </location>
</feature>
<feature type="transmembrane region" description="Helical" evidence="2">
    <location>
        <begin position="41"/>
        <end position="60"/>
    </location>
</feature>
<feature type="transmembrane region" description="Helical" evidence="2">
    <location>
        <begin position="426"/>
        <end position="445"/>
    </location>
</feature>
<sequence>MRERVAEWAEKFINWEIVGLAFLLPLFFLPITVEFYEFNKLILLAVIVTLGALAWALKAVLTGKLGIRRSPFDLPVLVFWLVTLVSTIFSDSRIVSLFGQYARWHPSLFSVTIVTALYFLVGWHINEKTLRRLLWAFVFSATVGALLFLPQYFGANLFGQDWSNRVTFTPLGSPAVLALFIGAVAGVVLKKLLDAQNRWLKIALTADLFVFTAVLTLLGSAVGGLALVAAVLTTVLTSSLATLTKSRFHILGALAAGLVFALIVFGPPLFGKSTFLNRSFPQEVTLDLRNSWSVSATSFRQKPFWGSGPSTFLSDFTRYKPLRFNQSQLWTIRFDKPLNEYLLTFAEEGLIGILAWLILIVVVVREAIRRKGWETLPLAGAVLVGFILTNATILPAVLLAIALGTLSHDQGNDAAGTGVNRVSWKHMIPLLIVMGLGILEFMWLYRAYAAEYWQRHSRTTDNLAQAYNDQVRSSTSLPWQTSYRLSLSQTAFLTANELAKRENPTDADKQQVKQLVAQAINEARIATDLNALNAGNWENLAQIYRSLIGAAKDAEQWSIDSYQKAINLDLFNPLLRVGFGGLYFQLAQYNLAAEQFRAAVNLKSDFANAHYNLGRTYKELGEKALAIQELETALQLSDPGVQGYEEAKKVLDELKKK</sequence>
<keyword evidence="2" id="KW-0812">Transmembrane</keyword>